<dbReference type="Proteomes" id="UP000601736">
    <property type="component" value="Unassembled WGS sequence"/>
</dbReference>
<comment type="caution">
    <text evidence="1">The sequence shown here is derived from an EMBL/GenBank/DDBJ whole genome shotgun (WGS) entry which is preliminary data.</text>
</comment>
<protein>
    <submittedName>
        <fullName evidence="1">Uncharacterized protein</fullName>
    </submittedName>
</protein>
<evidence type="ECO:0000313" key="1">
    <source>
        <dbReference type="EMBL" id="CAE6511722.1"/>
    </source>
</evidence>
<dbReference type="EMBL" id="CAJNAP010000034">
    <property type="protein sequence ID" value="CAE6511722.1"/>
    <property type="molecule type" value="Genomic_DNA"/>
</dbReference>
<sequence>MSKLPSEEKKLPERYPRDKEILIFGDMSELNHVSDLLDRLKENLYSLLPDVTDDKWWDTINFSVVNHLITELRKACYEFERFWQDDGWKPEDDKEFMDYMNDPDELQWLVTDLDFGRIKDVDGKLIRYYEPGYHAAARSLQMAMYIKCIPGDEDWIDYCIKELRYNLTRYHAAALEIAMHRENVYLHNNELYLKKNESNIQTGRKIREKSRDQADAKKAEANSGYRKRYVECVEKIIAESGKGKNNAVVICAKREGVSIRTIYRAFEAIEKLEKNH</sequence>
<dbReference type="AlphaFoldDB" id="A0A8H8Z2Z8"/>
<dbReference type="RefSeq" id="WP_204800137.1">
    <property type="nucleotide sequence ID" value="NZ_CAJNAP010000034.1"/>
</dbReference>
<gene>
    <name evidence="1" type="ORF">NMYAN_40002</name>
</gene>
<reference evidence="1" key="1">
    <citation type="submission" date="2021-02" db="EMBL/GenBank/DDBJ databases">
        <authorList>
            <person name="Han P."/>
        </authorList>
    </citation>
    <scope>NUCLEOTIDE SEQUENCE</scope>
    <source>
        <strain evidence="1">Nitrosomonas nitrosa 18-3D</strain>
    </source>
</reference>
<evidence type="ECO:0000313" key="2">
    <source>
        <dbReference type="Proteomes" id="UP000601736"/>
    </source>
</evidence>
<accession>A0A8H8Z2Z8</accession>
<name>A0A8H8Z2Z8_9PROT</name>
<proteinExistence type="predicted"/>
<organism evidence="1 2">
    <name type="scientific">Nitrosomonas nitrosa</name>
    <dbReference type="NCBI Taxonomy" id="52442"/>
    <lineage>
        <taxon>Bacteria</taxon>
        <taxon>Pseudomonadati</taxon>
        <taxon>Pseudomonadota</taxon>
        <taxon>Betaproteobacteria</taxon>
        <taxon>Nitrosomonadales</taxon>
        <taxon>Nitrosomonadaceae</taxon>
        <taxon>Nitrosomonas</taxon>
    </lineage>
</organism>